<accession>A0ABY5X4K8</accession>
<protein>
    <submittedName>
        <fullName evidence="1">Uncharacterized protein</fullName>
    </submittedName>
</protein>
<dbReference type="RefSeq" id="WP_259818046.1">
    <property type="nucleotide sequence ID" value="NZ_CP103445.1"/>
</dbReference>
<gene>
    <name evidence="1" type="ORF">NYP84_10640</name>
</gene>
<organism evidence="1 2">
    <name type="scientific">Erwinia pyrifoliae</name>
    <dbReference type="NCBI Taxonomy" id="79967"/>
    <lineage>
        <taxon>Bacteria</taxon>
        <taxon>Pseudomonadati</taxon>
        <taxon>Pseudomonadota</taxon>
        <taxon>Gammaproteobacteria</taxon>
        <taxon>Enterobacterales</taxon>
        <taxon>Erwiniaceae</taxon>
        <taxon>Erwinia</taxon>
    </lineage>
</organism>
<proteinExistence type="predicted"/>
<evidence type="ECO:0000313" key="1">
    <source>
        <dbReference type="EMBL" id="UWS32127.1"/>
    </source>
</evidence>
<sequence>MKITHHAPDMVKIRHLSEAPFTSDAPDKQRTEVMVMRIIAGGRGAVNPYAAIARPYLEKFHKQVDEMRGGSKMALAFNKLNLAERKAVFVLGNALAFRSPHQMDKLSEQHIVLNYGQLSEKEQLTVLRGMKEIKKLANKIPYSPPGEEEALKNPRKVTAASLEDYQGDDIEIANDDVINAAVL</sequence>
<evidence type="ECO:0000313" key="2">
    <source>
        <dbReference type="Proteomes" id="UP001058553"/>
    </source>
</evidence>
<reference evidence="1" key="1">
    <citation type="submission" date="2022-07" db="EMBL/GenBank/DDBJ databases">
        <title>Genetic diversity of Erwinia pyrifoliae.</title>
        <authorList>
            <person name="Park D.S."/>
            <person name="Ham H."/>
        </authorList>
    </citation>
    <scope>NUCLEOTIDE SEQUENCE</scope>
    <source>
        <strain evidence="1">CP201486</strain>
    </source>
</reference>
<dbReference type="Proteomes" id="UP001058553">
    <property type="component" value="Chromosome"/>
</dbReference>
<keyword evidence="2" id="KW-1185">Reference proteome</keyword>
<dbReference type="EMBL" id="CP103445">
    <property type="protein sequence ID" value="UWS32127.1"/>
    <property type="molecule type" value="Genomic_DNA"/>
</dbReference>
<name>A0ABY5X4K8_ERWPY</name>